<dbReference type="InterPro" id="IPR013216">
    <property type="entry name" value="Methyltransf_11"/>
</dbReference>
<dbReference type="SUPFAM" id="SSF53335">
    <property type="entry name" value="S-adenosyl-L-methionine-dependent methyltransferases"/>
    <property type="match status" value="1"/>
</dbReference>
<sequence length="275" mass="31955">MQVKDQTISYFKNKASKYDLVEEQAYWQLSDKLLWDCLSTILNKLPKDFTFLDAGGGTGRWSEKILENYPLAKGYTYDLSEEMLNEARRKKEDKRLNNRWNIIQGDLHNIKLIENNKVDIAFNFHNVLGFVKNPEKVINEIMSKVKSGGYIVSFVPSVYHAIFFNISLGHIEEAKKASNKKGRFTAEMPYIHLFTPKSIEDIYIKNSIEKEYTLGFPAFIYPGYQETQLEGNTEKIKDILENEEVFNTIYQLEKSFLTEETASRGNNLFIVGRKK</sequence>
<dbReference type="PANTHER" id="PTHR43591">
    <property type="entry name" value="METHYLTRANSFERASE"/>
    <property type="match status" value="1"/>
</dbReference>
<evidence type="ECO:0000313" key="5">
    <source>
        <dbReference type="Proteomes" id="UP000570010"/>
    </source>
</evidence>
<evidence type="ECO:0000313" key="3">
    <source>
        <dbReference type="EMBL" id="NEY80740.1"/>
    </source>
</evidence>
<dbReference type="InterPro" id="IPR029063">
    <property type="entry name" value="SAM-dependent_MTases_sf"/>
</dbReference>
<dbReference type="CDD" id="cd02440">
    <property type="entry name" value="AdoMet_MTases"/>
    <property type="match status" value="1"/>
</dbReference>
<evidence type="ECO:0000313" key="4">
    <source>
        <dbReference type="Proteomes" id="UP000472971"/>
    </source>
</evidence>
<dbReference type="Proteomes" id="UP000472971">
    <property type="component" value="Unassembled WGS sequence"/>
</dbReference>
<dbReference type="EMBL" id="JAAIWN010000006">
    <property type="protein sequence ID" value="NEY80740.1"/>
    <property type="molecule type" value="Genomic_DNA"/>
</dbReference>
<proteinExistence type="predicted"/>
<dbReference type="GO" id="GO:0032259">
    <property type="term" value="P:methylation"/>
    <property type="evidence" value="ECO:0007669"/>
    <property type="project" value="UniProtKB-KW"/>
</dbReference>
<protein>
    <submittedName>
        <fullName evidence="3">Class I SAM-dependent methyltransferase</fullName>
    </submittedName>
    <submittedName>
        <fullName evidence="2">Methyltransferase domain-containing protein</fullName>
    </submittedName>
</protein>
<keyword evidence="3" id="KW-0489">Methyltransferase</keyword>
<dbReference type="GO" id="GO:0008757">
    <property type="term" value="F:S-adenosylmethionine-dependent methyltransferase activity"/>
    <property type="evidence" value="ECO:0007669"/>
    <property type="project" value="InterPro"/>
</dbReference>
<dbReference type="AlphaFoldDB" id="A0A6B3VR22"/>
<dbReference type="Gene3D" id="3.40.50.150">
    <property type="entry name" value="Vaccinia Virus protein VP39"/>
    <property type="match status" value="1"/>
</dbReference>
<evidence type="ECO:0000259" key="1">
    <source>
        <dbReference type="Pfam" id="PF08241"/>
    </source>
</evidence>
<evidence type="ECO:0000313" key="2">
    <source>
        <dbReference type="EMBL" id="MBA4536372.1"/>
    </source>
</evidence>
<dbReference type="Proteomes" id="UP000570010">
    <property type="component" value="Unassembled WGS sequence"/>
</dbReference>
<dbReference type="Pfam" id="PF08241">
    <property type="entry name" value="Methyltransf_11"/>
    <property type="match status" value="1"/>
</dbReference>
<accession>A0A6B3VR22</accession>
<keyword evidence="4" id="KW-1185">Reference proteome</keyword>
<dbReference type="EMBL" id="JACEIO010000006">
    <property type="protein sequence ID" value="MBA4536372.1"/>
    <property type="molecule type" value="Genomic_DNA"/>
</dbReference>
<keyword evidence="3" id="KW-0808">Transferase</keyword>
<reference evidence="3 4" key="1">
    <citation type="submission" date="2020-02" db="EMBL/GenBank/DDBJ databases">
        <title>Bacillus aquiflavi sp. nov., isolated from yellow water of strong flavor Chinese baijiu in Yibin region of China.</title>
        <authorList>
            <person name="Xie J."/>
        </authorList>
    </citation>
    <scope>NUCLEOTIDE SEQUENCE [LARGE SCALE GENOMIC DNA]</scope>
    <source>
        <strain evidence="3 4">3H-10</strain>
    </source>
</reference>
<organism evidence="3 4">
    <name type="scientific">Bacillus aquiflavi</name>
    <dbReference type="NCBI Taxonomy" id="2672567"/>
    <lineage>
        <taxon>Bacteria</taxon>
        <taxon>Bacillati</taxon>
        <taxon>Bacillota</taxon>
        <taxon>Bacilli</taxon>
        <taxon>Bacillales</taxon>
        <taxon>Bacillaceae</taxon>
        <taxon>Bacillus</taxon>
    </lineage>
</organism>
<reference evidence="2 5" key="2">
    <citation type="submission" date="2020-07" db="EMBL/GenBank/DDBJ databases">
        <authorList>
            <person name="Feng H."/>
        </authorList>
    </citation>
    <scope>NUCLEOTIDE SEQUENCE [LARGE SCALE GENOMIC DNA]</scope>
    <source>
        <strain evidence="5">s-12</strain>
        <strain evidence="2">S-12</strain>
    </source>
</reference>
<dbReference type="RefSeq" id="WP_163240433.1">
    <property type="nucleotide sequence ID" value="NZ_JAAIWN010000006.1"/>
</dbReference>
<name>A0A6B3VR22_9BACI</name>
<gene>
    <name evidence="3" type="ORF">G4D64_04210</name>
    <name evidence="2" type="ORF">H1Z61_04245</name>
</gene>
<feature type="domain" description="Methyltransferase type 11" evidence="1">
    <location>
        <begin position="52"/>
        <end position="152"/>
    </location>
</feature>
<comment type="caution">
    <text evidence="3">The sequence shown here is derived from an EMBL/GenBank/DDBJ whole genome shotgun (WGS) entry which is preliminary data.</text>
</comment>